<keyword evidence="3 5" id="KW-0808">Transferase</keyword>
<dbReference type="Pfam" id="PF00535">
    <property type="entry name" value="Glycos_transf_2"/>
    <property type="match status" value="1"/>
</dbReference>
<dbReference type="PANTHER" id="PTHR43685">
    <property type="entry name" value="GLYCOSYLTRANSFERASE"/>
    <property type="match status" value="1"/>
</dbReference>
<dbReference type="EMBL" id="CP133838">
    <property type="protein sequence ID" value="WMY74580.1"/>
    <property type="molecule type" value="Genomic_DNA"/>
</dbReference>
<gene>
    <name evidence="5" type="ORF">RHD99_00925</name>
</gene>
<protein>
    <submittedName>
        <fullName evidence="5">Glycosyltransferase</fullName>
        <ecNumber evidence="5">2.4.-.-</ecNumber>
    </submittedName>
</protein>
<evidence type="ECO:0000256" key="1">
    <source>
        <dbReference type="ARBA" id="ARBA00006739"/>
    </source>
</evidence>
<dbReference type="GO" id="GO:0016757">
    <property type="term" value="F:glycosyltransferase activity"/>
    <property type="evidence" value="ECO:0007669"/>
    <property type="project" value="UniProtKB-KW"/>
</dbReference>
<evidence type="ECO:0000259" key="4">
    <source>
        <dbReference type="Pfam" id="PF00535"/>
    </source>
</evidence>
<keyword evidence="6" id="KW-1185">Reference proteome</keyword>
<keyword evidence="2 5" id="KW-0328">Glycosyltransferase</keyword>
<organism evidence="5 6">
    <name type="scientific">Buttiauxella selenatireducens</name>
    <dbReference type="NCBI Taxonomy" id="3073902"/>
    <lineage>
        <taxon>Bacteria</taxon>
        <taxon>Pseudomonadati</taxon>
        <taxon>Pseudomonadota</taxon>
        <taxon>Gammaproteobacteria</taxon>
        <taxon>Enterobacterales</taxon>
        <taxon>Enterobacteriaceae</taxon>
        <taxon>Buttiauxella</taxon>
    </lineage>
</organism>
<accession>A0ABY9SCH0</accession>
<reference evidence="5 6" key="1">
    <citation type="submission" date="2023-09" db="EMBL/GenBank/DDBJ databases">
        <title>Buttiauxella selenatireducens sp. nov., isolated from the rhizosphere of Cardamine hupingshanesis.</title>
        <authorList>
            <person name="Zhang S."/>
            <person name="Xu Z."/>
            <person name="Wang H."/>
            <person name="Guo Y."/>
        </authorList>
    </citation>
    <scope>NUCLEOTIDE SEQUENCE [LARGE SCALE GENOMIC DNA]</scope>
    <source>
        <strain evidence="5 6">R73</strain>
    </source>
</reference>
<dbReference type="InterPro" id="IPR050834">
    <property type="entry name" value="Glycosyltransf_2"/>
</dbReference>
<evidence type="ECO:0000313" key="5">
    <source>
        <dbReference type="EMBL" id="WMY74580.1"/>
    </source>
</evidence>
<evidence type="ECO:0000313" key="6">
    <source>
        <dbReference type="Proteomes" id="UP001246690"/>
    </source>
</evidence>
<name>A0ABY9SCH0_9ENTR</name>
<dbReference type="InterPro" id="IPR001173">
    <property type="entry name" value="Glyco_trans_2-like"/>
</dbReference>
<dbReference type="PANTHER" id="PTHR43685:SF5">
    <property type="entry name" value="GLYCOSYLTRANSFERASE EPSE-RELATED"/>
    <property type="match status" value="1"/>
</dbReference>
<dbReference type="SUPFAM" id="SSF53448">
    <property type="entry name" value="Nucleotide-diphospho-sugar transferases"/>
    <property type="match status" value="1"/>
</dbReference>
<comment type="similarity">
    <text evidence="1">Belongs to the glycosyltransferase 2 family.</text>
</comment>
<proteinExistence type="inferred from homology"/>
<evidence type="ECO:0000256" key="2">
    <source>
        <dbReference type="ARBA" id="ARBA00022676"/>
    </source>
</evidence>
<dbReference type="EC" id="2.4.-.-" evidence="5"/>
<dbReference type="InterPro" id="IPR029044">
    <property type="entry name" value="Nucleotide-diphossugar_trans"/>
</dbReference>
<evidence type="ECO:0000256" key="3">
    <source>
        <dbReference type="ARBA" id="ARBA00022679"/>
    </source>
</evidence>
<dbReference type="RefSeq" id="WP_309877167.1">
    <property type="nucleotide sequence ID" value="NZ_CP133838.1"/>
</dbReference>
<dbReference type="Proteomes" id="UP001246690">
    <property type="component" value="Chromosome"/>
</dbReference>
<dbReference type="Gene3D" id="3.90.550.10">
    <property type="entry name" value="Spore Coat Polysaccharide Biosynthesis Protein SpsA, Chain A"/>
    <property type="match status" value="1"/>
</dbReference>
<sequence length="268" mass="30999">MKFSILMSLYNNETASNLEECFCSLYNQSLKAEEVVLVIDGPIGSDLLAVVEKWACFLNIIKVKIDENVGLGKALNHGLKFCKNNYIARMDTDDICFPERFESQMSYLIKNPELAILGSNIIEFNRSKELSTGVRKVPFAYEDILKYCKFRNPFNHMSIIFNKKIIQEVGGYHHHYFMEDYNLWLRVISSGYKVENINKNLVYARSDSASIARRRGLKYIASEYKLALLKAELGIQKKHTALTYFMLRATSRVMPSKLLKLVYNQDRK</sequence>
<feature type="domain" description="Glycosyltransferase 2-like" evidence="4">
    <location>
        <begin position="4"/>
        <end position="162"/>
    </location>
</feature>